<feature type="chain" id="PRO_5035295383" evidence="2">
    <location>
        <begin position="20"/>
        <end position="616"/>
    </location>
</feature>
<feature type="signal peptide" evidence="2">
    <location>
        <begin position="1"/>
        <end position="19"/>
    </location>
</feature>
<feature type="region of interest" description="Disordered" evidence="1">
    <location>
        <begin position="71"/>
        <end position="99"/>
    </location>
</feature>
<feature type="region of interest" description="Disordered" evidence="1">
    <location>
        <begin position="265"/>
        <end position="326"/>
    </location>
</feature>
<reference evidence="3" key="1">
    <citation type="submission" date="2021-06" db="EMBL/GenBank/DDBJ databases">
        <authorList>
            <person name="Hodson N. C."/>
            <person name="Mongue J. A."/>
            <person name="Jaron S. K."/>
        </authorList>
    </citation>
    <scope>NUCLEOTIDE SEQUENCE</scope>
</reference>
<evidence type="ECO:0000313" key="4">
    <source>
        <dbReference type="Proteomes" id="UP000708208"/>
    </source>
</evidence>
<gene>
    <name evidence="3" type="ORF">AFUS01_LOCUS26276</name>
</gene>
<name>A0A8J2PIY4_9HEXA</name>
<evidence type="ECO:0000256" key="2">
    <source>
        <dbReference type="SAM" id="SignalP"/>
    </source>
</evidence>
<keyword evidence="4" id="KW-1185">Reference proteome</keyword>
<sequence length="616" mass="67165">MGVHAKVLLLVIQIAFTTAEVVAGGSEDAERKSEPEYRISPGFMLPTEYLVGSSDGKPQNLLPVEIASSLGDPELEQKENPQVKTSPEAGEPHVASKGQGNLSDVTLALIPDSSDLEFRHEISNYTAETPVPNFTAQIFTLSYAGVKKPVLIVQPDVKRAKRPTLGEGGIEGKSPGPQQVTSIPNFSIHFPLQTNSQFQIPRFNFTLPTLFLPGLVFTQNENVGKNTHELHVSIPHSDPSEYEQFPSSHIPSEFELIPHFISADDLDGKQEGTPEITSNGTDSKVEDPPQEDVGFADSRLRDNVTEVSSAKSNVTNNSPLKDKVTEVSPVQTSSLVKDRVTEATLVKSTATNSSSVKENATLIDSAKDQSIPAPIIQKVVITSSSTTDDWKNPSRAGKPIEAKLEHIKEKVANMTSMSNGGLPLSASSRPLHNLLHPNGNNNIPTPLLDHLTGSHLPSFPNPMLAHLRPNHTLPSKWKLPSLDQIYNRWFGAGRMDHAECGGARTDFEEEDEQDDPTLCGSEGLCGVTCNRLGFYAGKCVDSSSCVCLLKQRPEFGLKLEYFIDQRARSSEYLYPAFGFCHNSACRVNCEIAGYVTGMCDTTCFCGMPWAEKMSHI</sequence>
<accession>A0A8J2PIY4</accession>
<organism evidence="3 4">
    <name type="scientific">Allacma fusca</name>
    <dbReference type="NCBI Taxonomy" id="39272"/>
    <lineage>
        <taxon>Eukaryota</taxon>
        <taxon>Metazoa</taxon>
        <taxon>Ecdysozoa</taxon>
        <taxon>Arthropoda</taxon>
        <taxon>Hexapoda</taxon>
        <taxon>Collembola</taxon>
        <taxon>Symphypleona</taxon>
        <taxon>Sminthuridae</taxon>
        <taxon>Allacma</taxon>
    </lineage>
</organism>
<dbReference type="EMBL" id="CAJVCH010348277">
    <property type="protein sequence ID" value="CAG7815609.1"/>
    <property type="molecule type" value="Genomic_DNA"/>
</dbReference>
<dbReference type="Proteomes" id="UP000708208">
    <property type="component" value="Unassembled WGS sequence"/>
</dbReference>
<protein>
    <submittedName>
        <fullName evidence="3">Uncharacterized protein</fullName>
    </submittedName>
</protein>
<evidence type="ECO:0000256" key="1">
    <source>
        <dbReference type="SAM" id="MobiDB-lite"/>
    </source>
</evidence>
<comment type="caution">
    <text evidence="3">The sequence shown here is derived from an EMBL/GenBank/DDBJ whole genome shotgun (WGS) entry which is preliminary data.</text>
</comment>
<dbReference type="AlphaFoldDB" id="A0A8J2PIY4"/>
<proteinExistence type="predicted"/>
<evidence type="ECO:0000313" key="3">
    <source>
        <dbReference type="EMBL" id="CAG7815609.1"/>
    </source>
</evidence>
<keyword evidence="2" id="KW-0732">Signal</keyword>
<feature type="compositionally biased region" description="Polar residues" evidence="1">
    <location>
        <begin position="305"/>
        <end position="319"/>
    </location>
</feature>